<keyword evidence="3" id="KW-1185">Reference proteome</keyword>
<dbReference type="SMART" id="SM00530">
    <property type="entry name" value="HTH_XRE"/>
    <property type="match status" value="1"/>
</dbReference>
<proteinExistence type="predicted"/>
<name>A0A1W2FWU3_KIBAR</name>
<dbReference type="Gene3D" id="1.10.260.40">
    <property type="entry name" value="lambda repressor-like DNA-binding domains"/>
    <property type="match status" value="1"/>
</dbReference>
<reference evidence="2 3" key="1">
    <citation type="submission" date="2017-04" db="EMBL/GenBank/DDBJ databases">
        <authorList>
            <person name="Afonso C.L."/>
            <person name="Miller P.J."/>
            <person name="Scott M.A."/>
            <person name="Spackman E."/>
            <person name="Goraichik I."/>
            <person name="Dimitrov K.M."/>
            <person name="Suarez D.L."/>
            <person name="Swayne D.E."/>
        </authorList>
    </citation>
    <scope>NUCLEOTIDE SEQUENCE [LARGE SCALE GENOMIC DNA]</scope>
    <source>
        <strain evidence="2 3">DSM 43828</strain>
    </source>
</reference>
<dbReference type="EMBL" id="FWXV01000013">
    <property type="protein sequence ID" value="SMD26212.1"/>
    <property type="molecule type" value="Genomic_DNA"/>
</dbReference>
<dbReference type="Pfam" id="PF19054">
    <property type="entry name" value="DUF5753"/>
    <property type="match status" value="1"/>
</dbReference>
<sequence>MIRVADEAERTSARRKRLANELRRLRDLAGLSGRDLAQRIGISQSKVSRIESGRSVPSMPEVDAWARVTNASDDRKEWLTAMTNAVFTEVQPWRATLADSHVQNEVHERERNARLIRTFQPSVVPGLLQTADYARYVYSLAQPYPDHEVATAIAGRMERQVALYEQDRRFEFLITEAALRWRPVPLHSHLAQLDRITAISTLENVSIGVIPLAQQVLAPAPHAFIVYSENDGDLDDFVEVETVHANLIVNDLDDVAIYQNQWSMLCRTAIFDDELRTFLAALITEFRHTAHT</sequence>
<dbReference type="SUPFAM" id="SSF47413">
    <property type="entry name" value="lambda repressor-like DNA-binding domains"/>
    <property type="match status" value="1"/>
</dbReference>
<dbReference type="GO" id="GO:0003677">
    <property type="term" value="F:DNA binding"/>
    <property type="evidence" value="ECO:0007669"/>
    <property type="project" value="InterPro"/>
</dbReference>
<organism evidence="2 3">
    <name type="scientific">Kibdelosporangium aridum</name>
    <dbReference type="NCBI Taxonomy" id="2030"/>
    <lineage>
        <taxon>Bacteria</taxon>
        <taxon>Bacillati</taxon>
        <taxon>Actinomycetota</taxon>
        <taxon>Actinomycetes</taxon>
        <taxon>Pseudonocardiales</taxon>
        <taxon>Pseudonocardiaceae</taxon>
        <taxon>Kibdelosporangium</taxon>
    </lineage>
</organism>
<evidence type="ECO:0000259" key="1">
    <source>
        <dbReference type="PROSITE" id="PS50943"/>
    </source>
</evidence>
<dbReference type="Proteomes" id="UP000192674">
    <property type="component" value="Unassembled WGS sequence"/>
</dbReference>
<dbReference type="RefSeq" id="WP_084433984.1">
    <property type="nucleotide sequence ID" value="NZ_FWXV01000013.1"/>
</dbReference>
<accession>A0A1W2FWU3</accession>
<dbReference type="InterPro" id="IPR043917">
    <property type="entry name" value="DUF5753"/>
</dbReference>
<gene>
    <name evidence="2" type="ORF">SAMN05661093_09792</name>
</gene>
<dbReference type="CDD" id="cd00093">
    <property type="entry name" value="HTH_XRE"/>
    <property type="match status" value="1"/>
</dbReference>
<dbReference type="Pfam" id="PF13560">
    <property type="entry name" value="HTH_31"/>
    <property type="match status" value="1"/>
</dbReference>
<evidence type="ECO:0000313" key="3">
    <source>
        <dbReference type="Proteomes" id="UP000192674"/>
    </source>
</evidence>
<protein>
    <submittedName>
        <fullName evidence="2">Helix-turn-helix domain-containing protein</fullName>
    </submittedName>
</protein>
<dbReference type="PROSITE" id="PS50943">
    <property type="entry name" value="HTH_CROC1"/>
    <property type="match status" value="1"/>
</dbReference>
<dbReference type="OrthoDB" id="4966777at2"/>
<feature type="domain" description="HTH cro/C1-type" evidence="1">
    <location>
        <begin position="22"/>
        <end position="76"/>
    </location>
</feature>
<dbReference type="AlphaFoldDB" id="A0A1W2FWU3"/>
<dbReference type="InterPro" id="IPR001387">
    <property type="entry name" value="Cro/C1-type_HTH"/>
</dbReference>
<dbReference type="InterPro" id="IPR010982">
    <property type="entry name" value="Lambda_DNA-bd_dom_sf"/>
</dbReference>
<evidence type="ECO:0000313" key="2">
    <source>
        <dbReference type="EMBL" id="SMD26212.1"/>
    </source>
</evidence>